<evidence type="ECO:0000313" key="6">
    <source>
        <dbReference type="RefSeq" id="XP_031397080.1"/>
    </source>
</evidence>
<keyword evidence="2" id="KW-0677">Repeat</keyword>
<comment type="similarity">
    <text evidence="1">Belongs to the PPR family. PCMP-H subfamily.</text>
</comment>
<sequence>MIKFQYQTFRGRTNANLRPFSDSMAVLTSDVVNPQLHPHRTAHSNPIPHLQAQEQPEKSQLPRLLDPKSCIVTLLNCKDVSQIRQVHTQIARSGMLQNIAVVNKLLYIYTRHGALKDAGSLFHSMFEKDAVSWSVMVGGYAKLGDHSDSFRTFRELIRSRTTPLDNFTLPMVIRSCRACSDLRTGSVVHGVAWKNGLSSDHFVCAALVDFYAKCGASETARKLFDEMSQRDLVTWTVMIGSYAMTGNAGEALYLFEQMRYVGISPDKIAMVAVVNACAKFGALNKARQVHDYITENNLSINVILGTAMIDMYAKCGSIVAAREIFDHMKDKNVITWSAMIAAYAYHGEGRRALDLFPEMLSSGIAPNKITFVSLLYACSHSGLVDDGLRVFSLMREVHNVQPDVKHYTCVVDILGRAGRFDEALKLIEEMDVEKDQGLWGALLGACRMHKKVELAEKAAKVLLEAKSINPGHYVLLSNIYANAGRWEEVAWVRHLMTQRKLKKLPGWTWIEVGDKVYRFGAGARDHPQAEEIYASLESLRKRLELAGYVPDTDCVLHDVEDEVKAGMLSTHSEKLAIAFGVLVTPLGSSIRITKNLRVCIDCHTFCMFVSSVTAREIIVRDSSRFHHFKEGSCSCGDYW</sequence>
<gene>
    <name evidence="6" type="primary">LOC116208033</name>
</gene>
<dbReference type="FunFam" id="1.25.40.10:FF:001050">
    <property type="entry name" value="Pentatricopeptide repeat-containing protein At2g33760"/>
    <property type="match status" value="1"/>
</dbReference>
<reference evidence="5" key="1">
    <citation type="journal article" date="2020" name="Plant Biotechnol. J.">
        <title>The pomegranate (Punica granatum L.) draft genome dissects genetic divergence between soft- and hard-seeded cultivars.</title>
        <authorList>
            <person name="Luo X."/>
            <person name="Li H."/>
            <person name="Wu Z."/>
            <person name="Yao W."/>
            <person name="Zhao P."/>
            <person name="Cao D."/>
            <person name="Yu H."/>
            <person name="Li K."/>
            <person name="Poudel K."/>
            <person name="Zhao D."/>
            <person name="Zhang F."/>
            <person name="Xia X."/>
            <person name="Chen L."/>
            <person name="Wang Q."/>
            <person name="Jing D."/>
            <person name="Cao S."/>
        </authorList>
    </citation>
    <scope>NUCLEOTIDE SEQUENCE [LARGE SCALE GENOMIC DNA]</scope>
    <source>
        <strain evidence="5">cv. Tunisia</strain>
    </source>
</reference>
<dbReference type="AlphaFoldDB" id="A0A6P8DLH7"/>
<dbReference type="PROSITE" id="PS51375">
    <property type="entry name" value="PPR"/>
    <property type="match status" value="5"/>
</dbReference>
<dbReference type="GO" id="GO:0009451">
    <property type="term" value="P:RNA modification"/>
    <property type="evidence" value="ECO:0007669"/>
    <property type="project" value="InterPro"/>
</dbReference>
<dbReference type="Proteomes" id="UP000515151">
    <property type="component" value="Chromosome 5"/>
</dbReference>
<name>A0A6P8DLH7_PUNGR</name>
<dbReference type="Pfam" id="PF01535">
    <property type="entry name" value="PPR"/>
    <property type="match status" value="1"/>
</dbReference>
<feature type="repeat" description="PPR" evidence="3">
    <location>
        <begin position="403"/>
        <end position="433"/>
    </location>
</feature>
<dbReference type="Pfam" id="PF13041">
    <property type="entry name" value="PPR_2"/>
    <property type="match status" value="2"/>
</dbReference>
<dbReference type="GO" id="GO:0031425">
    <property type="term" value="P:chloroplast RNA processing"/>
    <property type="evidence" value="ECO:0007669"/>
    <property type="project" value="UniProtKB-ARBA"/>
</dbReference>
<accession>A0A6P8DLH7</accession>
<dbReference type="PANTHER" id="PTHR47926:SF452">
    <property type="entry name" value="PENTATRICOPEPTIDE REPEAT-CONTAINING PROTEIN"/>
    <property type="match status" value="1"/>
</dbReference>
<evidence type="ECO:0000256" key="3">
    <source>
        <dbReference type="PROSITE-ProRule" id="PRU00708"/>
    </source>
</evidence>
<dbReference type="Pfam" id="PF20431">
    <property type="entry name" value="E_motif"/>
    <property type="match status" value="1"/>
</dbReference>
<dbReference type="GO" id="GO:0003723">
    <property type="term" value="F:RNA binding"/>
    <property type="evidence" value="ECO:0007669"/>
    <property type="project" value="InterPro"/>
</dbReference>
<dbReference type="OrthoDB" id="185373at2759"/>
<protein>
    <submittedName>
        <fullName evidence="6">Pentatricopeptide repeat-containing protein At2g33760-like</fullName>
    </submittedName>
</protein>
<evidence type="ECO:0000259" key="4">
    <source>
        <dbReference type="Pfam" id="PF14432"/>
    </source>
</evidence>
<evidence type="ECO:0000256" key="1">
    <source>
        <dbReference type="ARBA" id="ARBA00006643"/>
    </source>
</evidence>
<dbReference type="InterPro" id="IPR002885">
    <property type="entry name" value="PPR_rpt"/>
</dbReference>
<feature type="domain" description="DYW" evidence="4">
    <location>
        <begin position="547"/>
        <end position="639"/>
    </location>
</feature>
<dbReference type="PANTHER" id="PTHR47926">
    <property type="entry name" value="PENTATRICOPEPTIDE REPEAT-CONTAINING PROTEIN"/>
    <property type="match status" value="1"/>
</dbReference>
<dbReference type="Pfam" id="PF14432">
    <property type="entry name" value="DYW_deaminase"/>
    <property type="match status" value="1"/>
</dbReference>
<evidence type="ECO:0000313" key="5">
    <source>
        <dbReference type="Proteomes" id="UP000515151"/>
    </source>
</evidence>
<keyword evidence="5" id="KW-1185">Reference proteome</keyword>
<dbReference type="InterPro" id="IPR046848">
    <property type="entry name" value="E_motif"/>
</dbReference>
<dbReference type="InterPro" id="IPR046960">
    <property type="entry name" value="PPR_At4g14850-like_plant"/>
</dbReference>
<dbReference type="InterPro" id="IPR011990">
    <property type="entry name" value="TPR-like_helical_dom_sf"/>
</dbReference>
<dbReference type="Gene3D" id="1.25.40.10">
    <property type="entry name" value="Tetratricopeptide repeat domain"/>
    <property type="match status" value="3"/>
</dbReference>
<organism evidence="5 6">
    <name type="scientific">Punica granatum</name>
    <name type="common">Pomegranate</name>
    <dbReference type="NCBI Taxonomy" id="22663"/>
    <lineage>
        <taxon>Eukaryota</taxon>
        <taxon>Viridiplantae</taxon>
        <taxon>Streptophyta</taxon>
        <taxon>Embryophyta</taxon>
        <taxon>Tracheophyta</taxon>
        <taxon>Spermatophyta</taxon>
        <taxon>Magnoliopsida</taxon>
        <taxon>eudicotyledons</taxon>
        <taxon>Gunneridae</taxon>
        <taxon>Pentapetalae</taxon>
        <taxon>rosids</taxon>
        <taxon>malvids</taxon>
        <taxon>Myrtales</taxon>
        <taxon>Lythraceae</taxon>
        <taxon>Punica</taxon>
    </lineage>
</organism>
<dbReference type="GeneID" id="116208033"/>
<dbReference type="FunFam" id="1.25.40.10:FF:000682">
    <property type="entry name" value="Pentatricopeptide repeat-containing protein At3g16610"/>
    <property type="match status" value="1"/>
</dbReference>
<dbReference type="NCBIfam" id="TIGR00756">
    <property type="entry name" value="PPR"/>
    <property type="match status" value="5"/>
</dbReference>
<dbReference type="GO" id="GO:0008270">
    <property type="term" value="F:zinc ion binding"/>
    <property type="evidence" value="ECO:0007669"/>
    <property type="project" value="InterPro"/>
</dbReference>
<proteinExistence type="inferred from homology"/>
<feature type="repeat" description="PPR" evidence="3">
    <location>
        <begin position="129"/>
        <end position="163"/>
    </location>
</feature>
<dbReference type="RefSeq" id="XP_031397080.1">
    <property type="nucleotide sequence ID" value="XM_031541220.1"/>
</dbReference>
<dbReference type="Pfam" id="PF12854">
    <property type="entry name" value="PPR_1"/>
    <property type="match status" value="1"/>
</dbReference>
<feature type="repeat" description="PPR" evidence="3">
    <location>
        <begin position="200"/>
        <end position="230"/>
    </location>
</feature>
<evidence type="ECO:0000256" key="2">
    <source>
        <dbReference type="ARBA" id="ARBA00022737"/>
    </source>
</evidence>
<feature type="repeat" description="PPR" evidence="3">
    <location>
        <begin position="231"/>
        <end position="265"/>
    </location>
</feature>
<feature type="repeat" description="PPR" evidence="3">
    <location>
        <begin position="332"/>
        <end position="366"/>
    </location>
</feature>
<dbReference type="FunFam" id="1.25.40.10:FF:000231">
    <property type="entry name" value="Pentatricopeptide repeat-containing protein chloroplastic"/>
    <property type="match status" value="1"/>
</dbReference>
<reference evidence="6" key="2">
    <citation type="submission" date="2025-08" db="UniProtKB">
        <authorList>
            <consortium name="RefSeq"/>
        </authorList>
    </citation>
    <scope>IDENTIFICATION</scope>
    <source>
        <tissue evidence="6">Leaf</tissue>
    </source>
</reference>
<dbReference type="InterPro" id="IPR032867">
    <property type="entry name" value="DYW_dom"/>
</dbReference>